<dbReference type="OrthoDB" id="5570013at2759"/>
<keyword evidence="2" id="KW-1133">Transmembrane helix</keyword>
<dbReference type="OMA" id="NMPLFAH"/>
<reference evidence="3 4" key="1">
    <citation type="journal article" date="2012" name="Science">
        <title>The Paleozoic origin of enzymatic lignin decomposition reconstructed from 31 fungal genomes.</title>
        <authorList>
            <person name="Floudas D."/>
            <person name="Binder M."/>
            <person name="Riley R."/>
            <person name="Barry K."/>
            <person name="Blanchette R.A."/>
            <person name="Henrissat B."/>
            <person name="Martinez A.T."/>
            <person name="Otillar R."/>
            <person name="Spatafora J.W."/>
            <person name="Yadav J.S."/>
            <person name="Aerts A."/>
            <person name="Benoit I."/>
            <person name="Boyd A."/>
            <person name="Carlson A."/>
            <person name="Copeland A."/>
            <person name="Coutinho P.M."/>
            <person name="de Vries R.P."/>
            <person name="Ferreira P."/>
            <person name="Findley K."/>
            <person name="Foster B."/>
            <person name="Gaskell J."/>
            <person name="Glotzer D."/>
            <person name="Gorecki P."/>
            <person name="Heitman J."/>
            <person name="Hesse C."/>
            <person name="Hori C."/>
            <person name="Igarashi K."/>
            <person name="Jurgens J.A."/>
            <person name="Kallen N."/>
            <person name="Kersten P."/>
            <person name="Kohler A."/>
            <person name="Kuees U."/>
            <person name="Kumar T.K.A."/>
            <person name="Kuo A."/>
            <person name="LaButti K."/>
            <person name="Larrondo L.F."/>
            <person name="Lindquist E."/>
            <person name="Ling A."/>
            <person name="Lombard V."/>
            <person name="Lucas S."/>
            <person name="Lundell T."/>
            <person name="Martin R."/>
            <person name="McLaughlin D.J."/>
            <person name="Morgenstern I."/>
            <person name="Morin E."/>
            <person name="Murat C."/>
            <person name="Nagy L.G."/>
            <person name="Nolan M."/>
            <person name="Ohm R.A."/>
            <person name="Patyshakuliyeva A."/>
            <person name="Rokas A."/>
            <person name="Ruiz-Duenas F.J."/>
            <person name="Sabat G."/>
            <person name="Salamov A."/>
            <person name="Samejima M."/>
            <person name="Schmutz J."/>
            <person name="Slot J.C."/>
            <person name="St John F."/>
            <person name="Stenlid J."/>
            <person name="Sun H."/>
            <person name="Sun S."/>
            <person name="Syed K."/>
            <person name="Tsang A."/>
            <person name="Wiebenga A."/>
            <person name="Young D."/>
            <person name="Pisabarro A."/>
            <person name="Eastwood D.C."/>
            <person name="Martin F."/>
            <person name="Cullen D."/>
            <person name="Grigoriev I.V."/>
            <person name="Hibbett D.S."/>
        </authorList>
    </citation>
    <scope>NUCLEOTIDE SEQUENCE [LARGE SCALE GENOMIC DNA]</scope>
    <source>
        <strain evidence="3 4">MD-104</strain>
    </source>
</reference>
<accession>A0A2H3JDD3</accession>
<dbReference type="AlphaFoldDB" id="A0A2H3JDD3"/>
<keyword evidence="4" id="KW-1185">Reference proteome</keyword>
<gene>
    <name evidence="3" type="ORF">WOLCODRAFT_80761</name>
</gene>
<evidence type="ECO:0000256" key="1">
    <source>
        <dbReference type="SAM" id="MobiDB-lite"/>
    </source>
</evidence>
<keyword evidence="2" id="KW-0812">Transmembrane</keyword>
<proteinExistence type="predicted"/>
<evidence type="ECO:0000256" key="2">
    <source>
        <dbReference type="SAM" id="Phobius"/>
    </source>
</evidence>
<evidence type="ECO:0000313" key="4">
    <source>
        <dbReference type="Proteomes" id="UP000218811"/>
    </source>
</evidence>
<dbReference type="EMBL" id="KB467854">
    <property type="protein sequence ID" value="PCH35698.1"/>
    <property type="molecule type" value="Genomic_DNA"/>
</dbReference>
<organism evidence="3 4">
    <name type="scientific">Wolfiporia cocos (strain MD-104)</name>
    <name type="common">Brown rot fungus</name>
    <dbReference type="NCBI Taxonomy" id="742152"/>
    <lineage>
        <taxon>Eukaryota</taxon>
        <taxon>Fungi</taxon>
        <taxon>Dikarya</taxon>
        <taxon>Basidiomycota</taxon>
        <taxon>Agaricomycotina</taxon>
        <taxon>Agaricomycetes</taxon>
        <taxon>Polyporales</taxon>
        <taxon>Phaeolaceae</taxon>
        <taxon>Wolfiporia</taxon>
    </lineage>
</organism>
<sequence>MIITDETPASPSKAQRALEDDGTANTDNRPPPPAYPASGSYQDAAADNGHTGPDQPNRLEDQPLFVIREEPASRRFLKAFGVAALIWMLLAILTRSSIKAVYRNSHRGKVRLVFPHKTIEHGRIGWPTERDGKIIRCVSRSKEWLRNNSGPRASFELPLSADILYMFSRGALSNGEVTFIQSADWTERHAIQVDITIHYTHREQLDGTSVCLLEREAGQTGIGFFTPENWQPVPRGSYFYATVRFPVSMGTPLHIAALETALPRFSHYIGDLEGEVFFESLTLKSTDSPIEAKVGLDQYSVSSRHAEVVTTNSFIRGDFCSSGSLSLINSNGPIRANASLHNDSPDGTAVSLLIKTSNGPITSGITLFSSDSSTGDAFNVSARTSNNALDIFFDESPLDARLDVHARTSNAPAAISMSREFEGSFRLRTTNGYIAVPFNNAAEDPAGGYRLRNLVVERNRSFAEGYVSWNAPRRENGHVIVQTSNAPVTLKLL</sequence>
<dbReference type="STRING" id="742152.A0A2H3JDD3"/>
<name>A0A2H3JDD3_WOLCO</name>
<protein>
    <submittedName>
        <fullName evidence="3">Uncharacterized protein</fullName>
    </submittedName>
</protein>
<feature type="region of interest" description="Disordered" evidence="1">
    <location>
        <begin position="1"/>
        <end position="59"/>
    </location>
</feature>
<keyword evidence="2" id="KW-0472">Membrane</keyword>
<evidence type="ECO:0000313" key="3">
    <source>
        <dbReference type="EMBL" id="PCH35698.1"/>
    </source>
</evidence>
<dbReference type="Proteomes" id="UP000218811">
    <property type="component" value="Unassembled WGS sequence"/>
</dbReference>
<feature type="transmembrane region" description="Helical" evidence="2">
    <location>
        <begin position="76"/>
        <end position="94"/>
    </location>
</feature>